<evidence type="ECO:0000313" key="5">
    <source>
        <dbReference type="Proteomes" id="UP000636800"/>
    </source>
</evidence>
<keyword evidence="1" id="KW-0694">RNA-binding</keyword>
<organism evidence="4 5">
    <name type="scientific">Vanilla planifolia</name>
    <name type="common">Vanilla</name>
    <dbReference type="NCBI Taxonomy" id="51239"/>
    <lineage>
        <taxon>Eukaryota</taxon>
        <taxon>Viridiplantae</taxon>
        <taxon>Streptophyta</taxon>
        <taxon>Embryophyta</taxon>
        <taxon>Tracheophyta</taxon>
        <taxon>Spermatophyta</taxon>
        <taxon>Magnoliopsida</taxon>
        <taxon>Liliopsida</taxon>
        <taxon>Asparagales</taxon>
        <taxon>Orchidaceae</taxon>
        <taxon>Vanilloideae</taxon>
        <taxon>Vanilleae</taxon>
        <taxon>Vanilla</taxon>
    </lineage>
</organism>
<reference evidence="4 5" key="1">
    <citation type="journal article" date="2020" name="Nat. Food">
        <title>A phased Vanilla planifolia genome enables genetic improvement of flavour and production.</title>
        <authorList>
            <person name="Hasing T."/>
            <person name="Tang H."/>
            <person name="Brym M."/>
            <person name="Khazi F."/>
            <person name="Huang T."/>
            <person name="Chambers A.H."/>
        </authorList>
    </citation>
    <scope>NUCLEOTIDE SEQUENCE [LARGE SCALE GENOMIC DNA]</scope>
    <source>
        <tissue evidence="4">Leaf</tissue>
    </source>
</reference>
<evidence type="ECO:0000256" key="2">
    <source>
        <dbReference type="SAM" id="MobiDB-lite"/>
    </source>
</evidence>
<keyword evidence="5" id="KW-1185">Reference proteome</keyword>
<evidence type="ECO:0000259" key="3">
    <source>
        <dbReference type="PROSITE" id="PS50102"/>
    </source>
</evidence>
<feature type="domain" description="RRM" evidence="3">
    <location>
        <begin position="218"/>
        <end position="294"/>
    </location>
</feature>
<evidence type="ECO:0000313" key="4">
    <source>
        <dbReference type="EMBL" id="KAG0492855.1"/>
    </source>
</evidence>
<feature type="region of interest" description="Disordered" evidence="2">
    <location>
        <begin position="1"/>
        <end position="21"/>
    </location>
</feature>
<sequence>MGAAVDRGSCSDDRFIHRPPLETEKIESDAAYQRDVKELVEFLSKLNPSAKEFVPSSHGTPPPPAAASPADRKSDSRLSANAPLFVADQICRTPRGNGYAQGWRRCNAKVQKAQKEESIRRTIYVSDIDQYVTEQQLAALFTNCGQVLDCRICGDPRSLLRFAFIEFADEYSAKAALEFGGTMLGFYPVKVLPSKTAILPVNPTFLPQSADEQEMCVRTVYCTNVDNKVTEKELMDVFECICGKVSRLRLFGDHTHPYHKAFVEFAHAEGAIQALRCSGMFVGSLPIRVSPSKTPVRLRNADRSLPH</sequence>
<comment type="caution">
    <text evidence="4">The sequence shown here is derived from an EMBL/GenBank/DDBJ whole genome shotgun (WGS) entry which is preliminary data.</text>
</comment>
<dbReference type="CDD" id="cd12459">
    <property type="entry name" value="RRM1_CID8_like"/>
    <property type="match status" value="1"/>
</dbReference>
<proteinExistence type="predicted"/>
<dbReference type="SUPFAM" id="SSF54928">
    <property type="entry name" value="RNA-binding domain, RBD"/>
    <property type="match status" value="2"/>
</dbReference>
<dbReference type="Pfam" id="PF07145">
    <property type="entry name" value="PAM2"/>
    <property type="match status" value="1"/>
</dbReference>
<dbReference type="InterPro" id="IPR034823">
    <property type="entry name" value="CID8-like_RRM1"/>
</dbReference>
<dbReference type="InterPro" id="IPR009818">
    <property type="entry name" value="PAM2_motif"/>
</dbReference>
<dbReference type="OrthoDB" id="1697732at2759"/>
<dbReference type="InterPro" id="IPR035979">
    <property type="entry name" value="RBD_domain_sf"/>
</dbReference>
<dbReference type="PANTHER" id="PTHR32343:SF22">
    <property type="entry name" value="LD29830P"/>
    <property type="match status" value="1"/>
</dbReference>
<feature type="compositionally biased region" description="Basic and acidic residues" evidence="2">
    <location>
        <begin position="9"/>
        <end position="21"/>
    </location>
</feature>
<dbReference type="InterPro" id="IPR012677">
    <property type="entry name" value="Nucleotide-bd_a/b_plait_sf"/>
</dbReference>
<evidence type="ECO:0000256" key="1">
    <source>
        <dbReference type="PROSITE-ProRule" id="PRU00176"/>
    </source>
</evidence>
<dbReference type="PROSITE" id="PS50102">
    <property type="entry name" value="RRM"/>
    <property type="match status" value="2"/>
</dbReference>
<dbReference type="Gene3D" id="3.30.70.330">
    <property type="match status" value="2"/>
</dbReference>
<dbReference type="Pfam" id="PF00076">
    <property type="entry name" value="RRM_1"/>
    <property type="match status" value="2"/>
</dbReference>
<protein>
    <recommendedName>
        <fullName evidence="3">RRM domain-containing protein</fullName>
    </recommendedName>
</protein>
<dbReference type="AlphaFoldDB" id="A0A835RR42"/>
<dbReference type="InterPro" id="IPR000504">
    <property type="entry name" value="RRM_dom"/>
</dbReference>
<gene>
    <name evidence="4" type="ORF">HPP92_006253</name>
</gene>
<name>A0A835RR42_VANPL</name>
<accession>A0A835RR42</accession>
<feature type="region of interest" description="Disordered" evidence="2">
    <location>
        <begin position="51"/>
        <end position="75"/>
    </location>
</feature>
<dbReference type="EMBL" id="JADCNL010000002">
    <property type="protein sequence ID" value="KAG0492855.1"/>
    <property type="molecule type" value="Genomic_DNA"/>
</dbReference>
<dbReference type="PANTHER" id="PTHR32343">
    <property type="entry name" value="SERINE/ARGININE-RICH SPLICING FACTOR"/>
    <property type="match status" value="1"/>
</dbReference>
<dbReference type="Proteomes" id="UP000636800">
    <property type="component" value="Chromosome 2"/>
</dbReference>
<dbReference type="SMART" id="SM00360">
    <property type="entry name" value="RRM"/>
    <property type="match status" value="2"/>
</dbReference>
<feature type="domain" description="RRM" evidence="3">
    <location>
        <begin position="121"/>
        <end position="196"/>
    </location>
</feature>
<dbReference type="GO" id="GO:0003723">
    <property type="term" value="F:RNA binding"/>
    <property type="evidence" value="ECO:0007669"/>
    <property type="project" value="UniProtKB-UniRule"/>
</dbReference>